<organism evidence="2 3">
    <name type="scientific">Theileria orientalis</name>
    <dbReference type="NCBI Taxonomy" id="68886"/>
    <lineage>
        <taxon>Eukaryota</taxon>
        <taxon>Sar</taxon>
        <taxon>Alveolata</taxon>
        <taxon>Apicomplexa</taxon>
        <taxon>Aconoidasida</taxon>
        <taxon>Piroplasmida</taxon>
        <taxon>Theileriidae</taxon>
        <taxon>Theileria</taxon>
    </lineage>
</organism>
<dbReference type="AlphaFoldDB" id="A0A976XKM1"/>
<proteinExistence type="predicted"/>
<evidence type="ECO:0000313" key="3">
    <source>
        <dbReference type="Proteomes" id="UP000244803"/>
    </source>
</evidence>
<sequence length="261" mass="31076">MNNIIFVLIKCTILLKFCSCVFPRNKTVLNISDETKDLLLLRLNHGEGPLRYITYVPNITKTITKVMDGASIIWNTDQPEELLCMLKLTQLYGRSRLCYVYILRSTAPRTLYFKRQGYDWVQISEITYDKKMREVRKQRMFDLTGNMNDGTYFIQTHDLYGLISTVFIPYHMYEITLVCDDFDIIWEKKNDSDKCTCIIVHGDLKNAQLIHLHLKIDNTHKQVFMRKYEDDWKPIDKEQFYQELNQLDDRMFVEQVHNSDL</sequence>
<accession>A0A976XKM1</accession>
<evidence type="ECO:0000256" key="1">
    <source>
        <dbReference type="SAM" id="SignalP"/>
    </source>
</evidence>
<name>A0A976XKM1_THEOR</name>
<keyword evidence="1" id="KW-0732">Signal</keyword>
<protein>
    <recommendedName>
        <fullName evidence="4">Signal peptide containing protein</fullName>
    </recommendedName>
</protein>
<dbReference type="InterPro" id="IPR007480">
    <property type="entry name" value="DUF529"/>
</dbReference>
<dbReference type="Pfam" id="PF04385">
    <property type="entry name" value="FAINT"/>
    <property type="match status" value="1"/>
</dbReference>
<gene>
    <name evidence="2" type="ORF">MACJ_003569</name>
</gene>
<dbReference type="EMBL" id="CP056068">
    <property type="protein sequence ID" value="UVC54606.1"/>
    <property type="molecule type" value="Genomic_DNA"/>
</dbReference>
<feature type="chain" id="PRO_5037607031" description="Signal peptide containing protein" evidence="1">
    <location>
        <begin position="21"/>
        <end position="261"/>
    </location>
</feature>
<dbReference type="Proteomes" id="UP000244803">
    <property type="component" value="Chromosome 2"/>
</dbReference>
<evidence type="ECO:0008006" key="4">
    <source>
        <dbReference type="Google" id="ProtNLM"/>
    </source>
</evidence>
<reference evidence="2" key="1">
    <citation type="submission" date="2022-07" db="EMBL/GenBank/DDBJ databases">
        <title>Evaluation of T. orientalis genome assembly methods using nanopore sequencing and analysis of variation between genomes.</title>
        <authorList>
            <person name="Yam J."/>
            <person name="Micallef M.L."/>
            <person name="Liu M."/>
            <person name="Djordjevic S.P."/>
            <person name="Bogema D.R."/>
            <person name="Jenkins C."/>
        </authorList>
    </citation>
    <scope>NUCLEOTIDE SEQUENCE</scope>
    <source>
        <strain evidence="2">Fish Creek</strain>
    </source>
</reference>
<evidence type="ECO:0000313" key="2">
    <source>
        <dbReference type="EMBL" id="UVC54606.1"/>
    </source>
</evidence>
<feature type="signal peptide" evidence="1">
    <location>
        <begin position="1"/>
        <end position="20"/>
    </location>
</feature>